<dbReference type="GO" id="GO:0003677">
    <property type="term" value="F:DNA binding"/>
    <property type="evidence" value="ECO:0007669"/>
    <property type="project" value="InterPro"/>
</dbReference>
<proteinExistence type="predicted"/>
<dbReference type="EMBL" id="AAGVGK010000013">
    <property type="protein sequence ID" value="EBS3932912.1"/>
    <property type="molecule type" value="Genomic_DNA"/>
</dbReference>
<dbReference type="Pfam" id="PF03837">
    <property type="entry name" value="RecT"/>
    <property type="match status" value="1"/>
</dbReference>
<protein>
    <submittedName>
        <fullName evidence="1">Uncharacterized protein</fullName>
    </submittedName>
</protein>
<accession>A0A5U9S8D8</accession>
<name>A0A5U9S8D8_SALET</name>
<evidence type="ECO:0000313" key="1">
    <source>
        <dbReference type="EMBL" id="EBS3932912.1"/>
    </source>
</evidence>
<reference evidence="1" key="1">
    <citation type="submission" date="2018-06" db="EMBL/GenBank/DDBJ databases">
        <authorList>
            <person name="Ashton P.M."/>
            <person name="Dallman T."/>
            <person name="Nair S."/>
            <person name="De Pinna E."/>
            <person name="Peters T."/>
            <person name="Grant K."/>
        </authorList>
    </citation>
    <scope>NUCLEOTIDE SEQUENCE</scope>
    <source>
        <strain evidence="1">146074</strain>
    </source>
</reference>
<sequence length="207" mass="23423">MSIKQEEYSFYYKVKNESARKRLGFKAGFFWCTAKKQSLALSRGELAMDAAGFDEADFARPVRVHFPVENDIPPEGVFDTKFCENREEKLVHRPGENEDAPVTHVYAVARLKDGGTQFEVMTRKQIELVRAQSKAGNNGPWVTHWEEMAKKTAIRRLFKYLPVSIEIQRAVSMDEKETLTIDPADASVITGEYSVVENAGVEENVTA</sequence>
<dbReference type="NCBIfam" id="TIGR00616">
    <property type="entry name" value="rect"/>
    <property type="match status" value="1"/>
</dbReference>
<dbReference type="InterPro" id="IPR018330">
    <property type="entry name" value="RecT_fam"/>
</dbReference>
<dbReference type="InterPro" id="IPR004590">
    <property type="entry name" value="ssDNA_annealing_RecT"/>
</dbReference>
<comment type="caution">
    <text evidence="1">The sequence shown here is derived from an EMBL/GenBank/DDBJ whole genome shotgun (WGS) entry which is preliminary data.</text>
</comment>
<dbReference type="GO" id="GO:0006259">
    <property type="term" value="P:DNA metabolic process"/>
    <property type="evidence" value="ECO:0007669"/>
    <property type="project" value="InterPro"/>
</dbReference>
<organism evidence="1">
    <name type="scientific">Salmonella enterica subsp. enterica serovar Reading</name>
    <dbReference type="NCBI Taxonomy" id="165302"/>
    <lineage>
        <taxon>Bacteria</taxon>
        <taxon>Pseudomonadati</taxon>
        <taxon>Pseudomonadota</taxon>
        <taxon>Gammaproteobacteria</taxon>
        <taxon>Enterobacterales</taxon>
        <taxon>Enterobacteriaceae</taxon>
        <taxon>Salmonella</taxon>
    </lineage>
</organism>
<gene>
    <name evidence="1" type="ORF">DPE57_13580</name>
</gene>
<dbReference type="AlphaFoldDB" id="A0A5U9S8D8"/>